<evidence type="ECO:0000313" key="2">
    <source>
        <dbReference type="Proteomes" id="UP000016487"/>
    </source>
</evidence>
<dbReference type="GO" id="GO:0004305">
    <property type="term" value="F:ethanolamine kinase activity"/>
    <property type="evidence" value="ECO:0007669"/>
    <property type="project" value="TreeGrafter"/>
</dbReference>
<dbReference type="InterPro" id="IPR011009">
    <property type="entry name" value="Kinase-like_dom_sf"/>
</dbReference>
<evidence type="ECO:0000313" key="1">
    <source>
        <dbReference type="EMBL" id="KAF7772272.1"/>
    </source>
</evidence>
<protein>
    <recommendedName>
        <fullName evidence="3">Aminoglycoside phosphotransferase domain-containing protein</fullName>
    </recommendedName>
</protein>
<dbReference type="PANTHER" id="PTHR22603:SF66">
    <property type="entry name" value="ETHANOLAMINE KINASE"/>
    <property type="match status" value="1"/>
</dbReference>
<comment type="caution">
    <text evidence="1">The sequence shown here is derived from an EMBL/GenBank/DDBJ whole genome shotgun (WGS) entry which is preliminary data.</text>
</comment>
<sequence>MLLQADLISLAQSMLPTLRVDDITYLDKGLSNKNFLLQTSKGKLLLKCYQDEIPVWLLKIQSALADLGISQSLIAYDFEKKVALLEFIDEVAPFFELDLGIIECLVTLHEYQDVDSTAPINILGFVKQLNTGSNILAEHHISWAISLIEALPQELAFCHNDLVFDNLLNTEHGAKIIDFEYAQYNDVYFDLAALSCSFNLDTQEQCALLKTYYIHRHLPLPHYANNKLLAYQVVYLLLSIEWYQSRGAHSYASPLIARLQSLV</sequence>
<dbReference type="Gene3D" id="3.90.1200.10">
    <property type="match status" value="1"/>
</dbReference>
<dbReference type="EMBL" id="AHBZ03000015">
    <property type="protein sequence ID" value="KAF7772272.1"/>
    <property type="molecule type" value="Genomic_DNA"/>
</dbReference>
<dbReference type="Pfam" id="PF01633">
    <property type="entry name" value="Choline_kinase"/>
    <property type="match status" value="1"/>
</dbReference>
<dbReference type="SUPFAM" id="SSF56112">
    <property type="entry name" value="Protein kinase-like (PK-like)"/>
    <property type="match status" value="1"/>
</dbReference>
<reference evidence="1" key="2">
    <citation type="submission" date="2015-03" db="EMBL/GenBank/DDBJ databases">
        <title>Genome sequence of Pseudoalteromonas citrea.</title>
        <authorList>
            <person name="Xie B.-B."/>
            <person name="Rong J.-C."/>
            <person name="Qin Q.-L."/>
            <person name="Zhang Y.-Z."/>
        </authorList>
    </citation>
    <scope>NUCLEOTIDE SEQUENCE</scope>
    <source>
        <strain evidence="1">DSM 8771</strain>
    </source>
</reference>
<dbReference type="AlphaFoldDB" id="A0AAD4AJJ7"/>
<dbReference type="GO" id="GO:0005737">
    <property type="term" value="C:cytoplasm"/>
    <property type="evidence" value="ECO:0007669"/>
    <property type="project" value="TreeGrafter"/>
</dbReference>
<reference evidence="1" key="1">
    <citation type="journal article" date="2012" name="J. Bacteriol.">
        <title>Genome sequences of type strains of seven species of the marine bacterium Pseudoalteromonas.</title>
        <authorList>
            <person name="Xie B.B."/>
            <person name="Shu Y.L."/>
            <person name="Qin Q.L."/>
            <person name="Rong J.C."/>
            <person name="Zhang X.Y."/>
            <person name="Chen X.L."/>
            <person name="Shi M."/>
            <person name="He H.L."/>
            <person name="Zhou B.C."/>
            <person name="Zhang Y.Z."/>
        </authorList>
    </citation>
    <scope>NUCLEOTIDE SEQUENCE</scope>
    <source>
        <strain evidence="1">DSM 8771</strain>
    </source>
</reference>
<dbReference type="GO" id="GO:0006646">
    <property type="term" value="P:phosphatidylethanolamine biosynthetic process"/>
    <property type="evidence" value="ECO:0007669"/>
    <property type="project" value="TreeGrafter"/>
</dbReference>
<evidence type="ECO:0008006" key="3">
    <source>
        <dbReference type="Google" id="ProtNLM"/>
    </source>
</evidence>
<name>A0AAD4AJJ7_9GAMM</name>
<accession>A0AAD4AJJ7</accession>
<gene>
    <name evidence="1" type="ORF">PCIT_a2314</name>
</gene>
<dbReference type="Proteomes" id="UP000016487">
    <property type="component" value="Unassembled WGS sequence"/>
</dbReference>
<dbReference type="RefSeq" id="WP_010362776.1">
    <property type="nucleotide sequence ID" value="NZ_AHBZ03000015.1"/>
</dbReference>
<proteinExistence type="predicted"/>
<dbReference type="PANTHER" id="PTHR22603">
    <property type="entry name" value="CHOLINE/ETHANOALAMINE KINASE"/>
    <property type="match status" value="1"/>
</dbReference>
<organism evidence="1 2">
    <name type="scientific">Pseudoalteromonas citrea</name>
    <dbReference type="NCBI Taxonomy" id="43655"/>
    <lineage>
        <taxon>Bacteria</taxon>
        <taxon>Pseudomonadati</taxon>
        <taxon>Pseudomonadota</taxon>
        <taxon>Gammaproteobacteria</taxon>
        <taxon>Alteromonadales</taxon>
        <taxon>Pseudoalteromonadaceae</taxon>
        <taxon>Pseudoalteromonas</taxon>
    </lineage>
</organism>